<dbReference type="AlphaFoldDB" id="A0A1H9V564"/>
<name>A0A1H9V564_9CORY</name>
<protein>
    <submittedName>
        <fullName evidence="4">ABC transporter</fullName>
    </submittedName>
</protein>
<keyword evidence="5" id="KW-1185">Reference proteome</keyword>
<keyword evidence="2" id="KW-0813">Transport</keyword>
<dbReference type="STRING" id="1121357.SAMN05661109_02068"/>
<dbReference type="SUPFAM" id="SSF52540">
    <property type="entry name" value="P-loop containing nucleoside triphosphate hydrolases"/>
    <property type="match status" value="1"/>
</dbReference>
<evidence type="ECO:0000256" key="2">
    <source>
        <dbReference type="ARBA" id="ARBA00022448"/>
    </source>
</evidence>
<dbReference type="GO" id="GO:0016887">
    <property type="term" value="F:ATP hydrolysis activity"/>
    <property type="evidence" value="ECO:0007669"/>
    <property type="project" value="InterPro"/>
</dbReference>
<dbReference type="GO" id="GO:0005524">
    <property type="term" value="F:ATP binding"/>
    <property type="evidence" value="ECO:0007669"/>
    <property type="project" value="InterPro"/>
</dbReference>
<evidence type="ECO:0000256" key="1">
    <source>
        <dbReference type="ARBA" id="ARBA00005417"/>
    </source>
</evidence>
<sequence length="149" mass="16536">MEKCFHRSTPHILRSVQGEVYGLLGTNRAGKTSTLELIEGLARPSGGTVTIMGLDPLNDRHHIRPHLGIMLQSGGLPQQLTVEETMHMWAGLCSNPRPITEVLENVELTHRTDVKVGTLTDQAAGDMRQVVQGYQPLTLQKNLQARFLY</sequence>
<gene>
    <name evidence="4" type="ORF">SAMN05661109_02068</name>
</gene>
<feature type="domain" description="ABC transporter" evidence="3">
    <location>
        <begin position="17"/>
        <end position="131"/>
    </location>
</feature>
<dbReference type="EMBL" id="FOGQ01000010">
    <property type="protein sequence ID" value="SES16681.1"/>
    <property type="molecule type" value="Genomic_DNA"/>
</dbReference>
<evidence type="ECO:0000313" key="4">
    <source>
        <dbReference type="EMBL" id="SES16681.1"/>
    </source>
</evidence>
<dbReference type="InterPro" id="IPR003439">
    <property type="entry name" value="ABC_transporter-like_ATP-bd"/>
</dbReference>
<dbReference type="Pfam" id="PF00005">
    <property type="entry name" value="ABC_tran"/>
    <property type="match status" value="1"/>
</dbReference>
<dbReference type="PANTHER" id="PTHR43335">
    <property type="entry name" value="ABC TRANSPORTER, ATP-BINDING PROTEIN"/>
    <property type="match status" value="1"/>
</dbReference>
<dbReference type="Gene3D" id="3.40.50.300">
    <property type="entry name" value="P-loop containing nucleotide triphosphate hydrolases"/>
    <property type="match status" value="1"/>
</dbReference>
<accession>A0A1H9V564</accession>
<evidence type="ECO:0000313" key="5">
    <source>
        <dbReference type="Proteomes" id="UP000198929"/>
    </source>
</evidence>
<proteinExistence type="inferred from homology"/>
<evidence type="ECO:0000259" key="3">
    <source>
        <dbReference type="Pfam" id="PF00005"/>
    </source>
</evidence>
<comment type="similarity">
    <text evidence="1">Belongs to the ABC transporter superfamily.</text>
</comment>
<organism evidence="4 5">
    <name type="scientific">Corynebacterium cystitidis DSM 20524</name>
    <dbReference type="NCBI Taxonomy" id="1121357"/>
    <lineage>
        <taxon>Bacteria</taxon>
        <taxon>Bacillati</taxon>
        <taxon>Actinomycetota</taxon>
        <taxon>Actinomycetes</taxon>
        <taxon>Mycobacteriales</taxon>
        <taxon>Corynebacteriaceae</taxon>
        <taxon>Corynebacterium</taxon>
    </lineage>
</organism>
<dbReference type="PANTHER" id="PTHR43335:SF4">
    <property type="entry name" value="ABC TRANSPORTER, ATP-BINDING PROTEIN"/>
    <property type="match status" value="1"/>
</dbReference>
<reference evidence="5" key="1">
    <citation type="submission" date="2016-10" db="EMBL/GenBank/DDBJ databases">
        <authorList>
            <person name="Varghese N."/>
            <person name="Submissions S."/>
        </authorList>
    </citation>
    <scope>NUCLEOTIDE SEQUENCE [LARGE SCALE GENOMIC DNA]</scope>
    <source>
        <strain evidence="5">DSM 20524</strain>
    </source>
</reference>
<dbReference type="InterPro" id="IPR027417">
    <property type="entry name" value="P-loop_NTPase"/>
</dbReference>
<dbReference type="Proteomes" id="UP000198929">
    <property type="component" value="Unassembled WGS sequence"/>
</dbReference>